<keyword evidence="5" id="KW-1185">Reference proteome</keyword>
<dbReference type="SUPFAM" id="SSF53756">
    <property type="entry name" value="UDP-Glycosyltransferase/glycogen phosphorylase"/>
    <property type="match status" value="2"/>
</dbReference>
<dbReference type="PANTHER" id="PTHR11926">
    <property type="entry name" value="GLUCOSYL/GLUCURONOSYL TRANSFERASES"/>
    <property type="match status" value="1"/>
</dbReference>
<protein>
    <submittedName>
        <fullName evidence="4">Uncharacterized protein</fullName>
    </submittedName>
</protein>
<gene>
    <name evidence="4" type="ORF">Taro_030372</name>
</gene>
<organism evidence="4 5">
    <name type="scientific">Colocasia esculenta</name>
    <name type="common">Wild taro</name>
    <name type="synonym">Arum esculentum</name>
    <dbReference type="NCBI Taxonomy" id="4460"/>
    <lineage>
        <taxon>Eukaryota</taxon>
        <taxon>Viridiplantae</taxon>
        <taxon>Streptophyta</taxon>
        <taxon>Embryophyta</taxon>
        <taxon>Tracheophyta</taxon>
        <taxon>Spermatophyta</taxon>
        <taxon>Magnoliopsida</taxon>
        <taxon>Liliopsida</taxon>
        <taxon>Araceae</taxon>
        <taxon>Aroideae</taxon>
        <taxon>Colocasieae</taxon>
        <taxon>Colocasia</taxon>
    </lineage>
</organism>
<feature type="non-terminal residue" evidence="4">
    <location>
        <position position="1"/>
    </location>
</feature>
<dbReference type="GO" id="GO:0080044">
    <property type="term" value="F:quercetin 7-O-glucosyltransferase activity"/>
    <property type="evidence" value="ECO:0007669"/>
    <property type="project" value="TreeGrafter"/>
</dbReference>
<sequence>LSRRLLLFSLPFQGNINPMFQLATLLFQRGFSVTVIHTLFNAPDPFGHPHFRFVAIDDGLSEEVLNSHDILAKAIAITKACRAPFRDCLVRLLEEAAREGEDPVACLLADAMLYSIVGVAEELGVRRVTVRTSSAAYLRMFSVFPTLWGKGYYPIQSRVELPAGFVEETQGRGMVVAWAPQVEVLAHPAVGAFWTHCGWNSIVESLCEGVPILCWPYFGDQTGNARYVSHDWKVGLVLEDALQRVHVERAVRTLLYKSYTV</sequence>
<keyword evidence="2" id="KW-0328">Glycosyltransferase</keyword>
<dbReference type="AlphaFoldDB" id="A0A843W355"/>
<dbReference type="Proteomes" id="UP000652761">
    <property type="component" value="Unassembled WGS sequence"/>
</dbReference>
<dbReference type="Gene3D" id="3.40.50.2000">
    <property type="entry name" value="Glycogen Phosphorylase B"/>
    <property type="match status" value="2"/>
</dbReference>
<reference evidence="4" key="1">
    <citation type="submission" date="2017-07" db="EMBL/GenBank/DDBJ databases">
        <title>Taro Niue Genome Assembly and Annotation.</title>
        <authorList>
            <person name="Atibalentja N."/>
            <person name="Keating K."/>
            <person name="Fields C.J."/>
        </authorList>
    </citation>
    <scope>NUCLEOTIDE SEQUENCE</scope>
    <source>
        <strain evidence="4">Niue_2</strain>
        <tissue evidence="4">Leaf</tissue>
    </source>
</reference>
<accession>A0A843W355</accession>
<dbReference type="GO" id="GO:0080043">
    <property type="term" value="F:quercetin 3-O-glucosyltransferase activity"/>
    <property type="evidence" value="ECO:0007669"/>
    <property type="project" value="TreeGrafter"/>
</dbReference>
<dbReference type="OrthoDB" id="5835829at2759"/>
<comment type="caution">
    <text evidence="4">The sequence shown here is derived from an EMBL/GenBank/DDBJ whole genome shotgun (WGS) entry which is preliminary data.</text>
</comment>
<evidence type="ECO:0000256" key="2">
    <source>
        <dbReference type="ARBA" id="ARBA00022676"/>
    </source>
</evidence>
<keyword evidence="3" id="KW-0808">Transferase</keyword>
<evidence type="ECO:0000313" key="4">
    <source>
        <dbReference type="EMBL" id="MQL97679.1"/>
    </source>
</evidence>
<dbReference type="EMBL" id="NMUH01002083">
    <property type="protein sequence ID" value="MQL97679.1"/>
    <property type="molecule type" value="Genomic_DNA"/>
</dbReference>
<dbReference type="InterPro" id="IPR002213">
    <property type="entry name" value="UDP_glucos_trans"/>
</dbReference>
<comment type="similarity">
    <text evidence="1">Belongs to the UDP-glycosyltransferase family.</text>
</comment>
<dbReference type="CDD" id="cd03784">
    <property type="entry name" value="GT1_Gtf-like"/>
    <property type="match status" value="1"/>
</dbReference>
<evidence type="ECO:0000256" key="3">
    <source>
        <dbReference type="ARBA" id="ARBA00022679"/>
    </source>
</evidence>
<dbReference type="Pfam" id="PF00201">
    <property type="entry name" value="UDPGT"/>
    <property type="match status" value="1"/>
</dbReference>
<proteinExistence type="inferred from homology"/>
<evidence type="ECO:0000256" key="1">
    <source>
        <dbReference type="ARBA" id="ARBA00009995"/>
    </source>
</evidence>
<evidence type="ECO:0000313" key="5">
    <source>
        <dbReference type="Proteomes" id="UP000652761"/>
    </source>
</evidence>
<name>A0A843W355_COLES</name>
<dbReference type="PANTHER" id="PTHR11926:SF1494">
    <property type="entry name" value="FLAVONOL 3-O-GLUCOSYLTRANSFERASE UGT76E12-RELATED"/>
    <property type="match status" value="1"/>
</dbReference>